<dbReference type="InterPro" id="IPR007052">
    <property type="entry name" value="CS_dom"/>
</dbReference>
<dbReference type="PANTHER" id="PTHR12356:SF3">
    <property type="entry name" value="NUCLEAR MIGRATION PROTEIN NUDC"/>
    <property type="match status" value="1"/>
</dbReference>
<feature type="domain" description="CS" evidence="4">
    <location>
        <begin position="151"/>
        <end position="231"/>
    </location>
</feature>
<dbReference type="OrthoDB" id="416217at2759"/>
<evidence type="ECO:0000313" key="6">
    <source>
        <dbReference type="Proteomes" id="UP000729402"/>
    </source>
</evidence>
<protein>
    <recommendedName>
        <fullName evidence="4">CS domain-containing protein</fullName>
    </recommendedName>
</protein>
<dbReference type="PANTHER" id="PTHR12356">
    <property type="entry name" value="NUCLEAR MOVEMENT PROTEIN NUDC"/>
    <property type="match status" value="1"/>
</dbReference>
<proteinExistence type="predicted"/>
<dbReference type="GO" id="GO:0006457">
    <property type="term" value="P:protein folding"/>
    <property type="evidence" value="ECO:0007669"/>
    <property type="project" value="TreeGrafter"/>
</dbReference>
<name>A0A8J5WMZ0_ZIZPA</name>
<reference evidence="5" key="2">
    <citation type="submission" date="2021-02" db="EMBL/GenBank/DDBJ databases">
        <authorList>
            <person name="Kimball J.A."/>
            <person name="Haas M.W."/>
            <person name="Macchietto M."/>
            <person name="Kono T."/>
            <person name="Duquette J."/>
            <person name="Shao M."/>
        </authorList>
    </citation>
    <scope>NUCLEOTIDE SEQUENCE</scope>
    <source>
        <tissue evidence="5">Fresh leaf tissue</tissue>
    </source>
</reference>
<feature type="compositionally biased region" description="Basic and acidic residues" evidence="3">
    <location>
        <begin position="133"/>
        <end position="142"/>
    </location>
</feature>
<gene>
    <name evidence="5" type="ORF">GUJ93_ZPchr0012g20879</name>
</gene>
<feature type="compositionally biased region" description="Basic and acidic residues" evidence="3">
    <location>
        <begin position="79"/>
        <end position="116"/>
    </location>
</feature>
<dbReference type="Proteomes" id="UP000729402">
    <property type="component" value="Unassembled WGS sequence"/>
</dbReference>
<accession>A0A8J5WMZ0</accession>
<keyword evidence="2" id="KW-0963">Cytoplasm</keyword>
<evidence type="ECO:0000259" key="4">
    <source>
        <dbReference type="PROSITE" id="PS51203"/>
    </source>
</evidence>
<sequence length="231" mass="25615">MAIISDFQDEEAPRRRQQPLVPAADGDEEALASVLERKGGAIPFLHAAIEVVRRRSDLFRDPSAVSRVTAMASAARAQVEAEERMARETKRKAEEADRKAAEEERKAKAPAEDKPESSVVTEELDSSAGKNNMEVEKEEGNVRKPNAGNGLDLENYSWTQQLPEVNVTVPVPQGTKSRFVICDIKKDHLKVGLKGQPPIIDGELYKPVKVDDCFWSIGICYKLFDLCQLIA</sequence>
<dbReference type="GO" id="GO:0051082">
    <property type="term" value="F:unfolded protein binding"/>
    <property type="evidence" value="ECO:0007669"/>
    <property type="project" value="TreeGrafter"/>
</dbReference>
<dbReference type="GO" id="GO:0005737">
    <property type="term" value="C:cytoplasm"/>
    <property type="evidence" value="ECO:0007669"/>
    <property type="project" value="UniProtKB-SubCell"/>
</dbReference>
<organism evidence="5 6">
    <name type="scientific">Zizania palustris</name>
    <name type="common">Northern wild rice</name>
    <dbReference type="NCBI Taxonomy" id="103762"/>
    <lineage>
        <taxon>Eukaryota</taxon>
        <taxon>Viridiplantae</taxon>
        <taxon>Streptophyta</taxon>
        <taxon>Embryophyta</taxon>
        <taxon>Tracheophyta</taxon>
        <taxon>Spermatophyta</taxon>
        <taxon>Magnoliopsida</taxon>
        <taxon>Liliopsida</taxon>
        <taxon>Poales</taxon>
        <taxon>Poaceae</taxon>
        <taxon>BOP clade</taxon>
        <taxon>Oryzoideae</taxon>
        <taxon>Oryzeae</taxon>
        <taxon>Zizaniinae</taxon>
        <taxon>Zizania</taxon>
    </lineage>
</organism>
<dbReference type="InterPro" id="IPR037898">
    <property type="entry name" value="NudC_fam"/>
</dbReference>
<feature type="region of interest" description="Disordered" evidence="3">
    <location>
        <begin position="1"/>
        <end position="26"/>
    </location>
</feature>
<evidence type="ECO:0000313" key="5">
    <source>
        <dbReference type="EMBL" id="KAG8092746.1"/>
    </source>
</evidence>
<evidence type="ECO:0000256" key="1">
    <source>
        <dbReference type="ARBA" id="ARBA00004496"/>
    </source>
</evidence>
<dbReference type="CDD" id="cd06467">
    <property type="entry name" value="p23_NUDC_like"/>
    <property type="match status" value="1"/>
</dbReference>
<reference evidence="5" key="1">
    <citation type="journal article" date="2021" name="bioRxiv">
        <title>Whole Genome Assembly and Annotation of Northern Wild Rice, Zizania palustris L., Supports a Whole Genome Duplication in the Zizania Genus.</title>
        <authorList>
            <person name="Haas M."/>
            <person name="Kono T."/>
            <person name="Macchietto M."/>
            <person name="Millas R."/>
            <person name="McGilp L."/>
            <person name="Shao M."/>
            <person name="Duquette J."/>
            <person name="Hirsch C.N."/>
            <person name="Kimball J."/>
        </authorList>
    </citation>
    <scope>NUCLEOTIDE SEQUENCE</scope>
    <source>
        <tissue evidence="5">Fresh leaf tissue</tissue>
    </source>
</reference>
<comment type="caution">
    <text evidence="5">The sequence shown here is derived from an EMBL/GenBank/DDBJ whole genome shotgun (WGS) entry which is preliminary data.</text>
</comment>
<feature type="region of interest" description="Disordered" evidence="3">
    <location>
        <begin position="79"/>
        <end position="149"/>
    </location>
</feature>
<keyword evidence="6" id="KW-1185">Reference proteome</keyword>
<evidence type="ECO:0000256" key="3">
    <source>
        <dbReference type="SAM" id="MobiDB-lite"/>
    </source>
</evidence>
<dbReference type="Pfam" id="PF04969">
    <property type="entry name" value="CS"/>
    <property type="match status" value="1"/>
</dbReference>
<dbReference type="EMBL" id="JAAALK010000080">
    <property type="protein sequence ID" value="KAG8092746.1"/>
    <property type="molecule type" value="Genomic_DNA"/>
</dbReference>
<dbReference type="AlphaFoldDB" id="A0A8J5WMZ0"/>
<comment type="subcellular location">
    <subcellularLocation>
        <location evidence="1">Cytoplasm</location>
    </subcellularLocation>
</comment>
<dbReference type="PROSITE" id="PS51203">
    <property type="entry name" value="CS"/>
    <property type="match status" value="1"/>
</dbReference>
<evidence type="ECO:0000256" key="2">
    <source>
        <dbReference type="ARBA" id="ARBA00022490"/>
    </source>
</evidence>